<comment type="caution">
    <text evidence="2">The sequence shown here is derived from an EMBL/GenBank/DDBJ whole genome shotgun (WGS) entry which is preliminary data.</text>
</comment>
<keyword evidence="3" id="KW-1185">Reference proteome</keyword>
<dbReference type="Proteomes" id="UP000499080">
    <property type="component" value="Unassembled WGS sequence"/>
</dbReference>
<evidence type="ECO:0000313" key="2">
    <source>
        <dbReference type="EMBL" id="GBM02179.1"/>
    </source>
</evidence>
<reference evidence="2 3" key="1">
    <citation type="journal article" date="2019" name="Sci. Rep.">
        <title>Orb-weaving spider Araneus ventricosus genome elucidates the spidroin gene catalogue.</title>
        <authorList>
            <person name="Kono N."/>
            <person name="Nakamura H."/>
            <person name="Ohtoshi R."/>
            <person name="Moran D.A.P."/>
            <person name="Shinohara A."/>
            <person name="Yoshida Y."/>
            <person name="Fujiwara M."/>
            <person name="Mori M."/>
            <person name="Tomita M."/>
            <person name="Arakawa K."/>
        </authorList>
    </citation>
    <scope>NUCLEOTIDE SEQUENCE [LARGE SCALE GENOMIC DNA]</scope>
</reference>
<evidence type="ECO:0000313" key="3">
    <source>
        <dbReference type="Proteomes" id="UP000499080"/>
    </source>
</evidence>
<protein>
    <submittedName>
        <fullName evidence="2">Uncharacterized protein</fullName>
    </submittedName>
</protein>
<sequence length="154" mass="17126">MSVCRKFFSREREATSTGPVRGIHGFNREGEARRGAFSDGPRNFDQRSDNKDDSWAVNPLSKLPRHTNVSLVLPGYSVVARASKRSLLGSVSLPSVLLRGLTPIWVGRGVSASTTRLTHTVRFAQYSRPTHTAGLQWNRVLNLEIASPKSRPYH</sequence>
<dbReference type="EMBL" id="BGPR01000177">
    <property type="protein sequence ID" value="GBM02179.1"/>
    <property type="molecule type" value="Genomic_DNA"/>
</dbReference>
<feature type="compositionally biased region" description="Basic and acidic residues" evidence="1">
    <location>
        <begin position="26"/>
        <end position="54"/>
    </location>
</feature>
<gene>
    <name evidence="2" type="ORF">AVEN_190599_1</name>
</gene>
<name>A0A4Y2CD55_ARAVE</name>
<proteinExistence type="predicted"/>
<organism evidence="2 3">
    <name type="scientific">Araneus ventricosus</name>
    <name type="common">Orbweaver spider</name>
    <name type="synonym">Epeira ventricosa</name>
    <dbReference type="NCBI Taxonomy" id="182803"/>
    <lineage>
        <taxon>Eukaryota</taxon>
        <taxon>Metazoa</taxon>
        <taxon>Ecdysozoa</taxon>
        <taxon>Arthropoda</taxon>
        <taxon>Chelicerata</taxon>
        <taxon>Arachnida</taxon>
        <taxon>Araneae</taxon>
        <taxon>Araneomorphae</taxon>
        <taxon>Entelegynae</taxon>
        <taxon>Araneoidea</taxon>
        <taxon>Araneidae</taxon>
        <taxon>Araneus</taxon>
    </lineage>
</organism>
<feature type="region of interest" description="Disordered" evidence="1">
    <location>
        <begin position="15"/>
        <end position="56"/>
    </location>
</feature>
<accession>A0A4Y2CD55</accession>
<dbReference type="AlphaFoldDB" id="A0A4Y2CD55"/>
<evidence type="ECO:0000256" key="1">
    <source>
        <dbReference type="SAM" id="MobiDB-lite"/>
    </source>
</evidence>